<sequence length="44" mass="4830">MVASFHTLISRILSIPAGQVERTIGLLGEGATIPFISRYRKEVT</sequence>
<feature type="non-terminal residue" evidence="1">
    <location>
        <position position="44"/>
    </location>
</feature>
<organism evidence="1 2">
    <name type="scientific">Parabacteroides johnsonii</name>
    <dbReference type="NCBI Taxonomy" id="387661"/>
    <lineage>
        <taxon>Bacteria</taxon>
        <taxon>Pseudomonadati</taxon>
        <taxon>Bacteroidota</taxon>
        <taxon>Bacteroidia</taxon>
        <taxon>Bacteroidales</taxon>
        <taxon>Tannerellaceae</taxon>
        <taxon>Parabacteroides</taxon>
    </lineage>
</organism>
<accession>A0ACC6CZY8</accession>
<comment type="caution">
    <text evidence="1">The sequence shown here is derived from an EMBL/GenBank/DDBJ whole genome shotgun (WGS) entry which is preliminary data.</text>
</comment>
<dbReference type="EMBL" id="JAQPYW010000021">
    <property type="protein sequence ID" value="MDC7156627.1"/>
    <property type="molecule type" value="Genomic_DNA"/>
</dbReference>
<keyword evidence="2" id="KW-1185">Reference proteome</keyword>
<evidence type="ECO:0000313" key="1">
    <source>
        <dbReference type="EMBL" id="MDC7156627.1"/>
    </source>
</evidence>
<name>A0ACC6CZY8_9BACT</name>
<protein>
    <submittedName>
        <fullName evidence="1">Tex-like N-terminal domain-containing protein</fullName>
    </submittedName>
</protein>
<reference evidence="1" key="1">
    <citation type="submission" date="2023-01" db="EMBL/GenBank/DDBJ databases">
        <title>Exploring GABA producing Bacteroides strains toward improving mental health.</title>
        <authorList>
            <person name="Yousuf B."/>
            <person name="Bouhlel N.E."/>
            <person name="Mottawea W."/>
            <person name="Hammami R."/>
        </authorList>
    </citation>
    <scope>NUCLEOTIDE SEQUENCE</scope>
    <source>
        <strain evidence="1">UO.H1049</strain>
    </source>
</reference>
<proteinExistence type="predicted"/>
<gene>
    <name evidence="1" type="ORF">PQG99_01825</name>
</gene>
<evidence type="ECO:0000313" key="2">
    <source>
        <dbReference type="Proteomes" id="UP001213431"/>
    </source>
</evidence>
<dbReference type="Proteomes" id="UP001213431">
    <property type="component" value="Unassembled WGS sequence"/>
</dbReference>